<reference evidence="3" key="2">
    <citation type="submission" date="2019-10" db="EMBL/GenBank/DDBJ databases">
        <authorList>
            <consortium name="NCBI Genome Project"/>
        </authorList>
    </citation>
    <scope>NUCLEOTIDE SEQUENCE</scope>
    <source>
        <strain evidence="3">NI907</strain>
    </source>
</reference>
<proteinExistence type="predicted"/>
<organism evidence="2 3">
    <name type="scientific">Pyricularia grisea</name>
    <name type="common">Crabgrass-specific blast fungus</name>
    <name type="synonym">Magnaporthe grisea</name>
    <dbReference type="NCBI Taxonomy" id="148305"/>
    <lineage>
        <taxon>Eukaryota</taxon>
        <taxon>Fungi</taxon>
        <taxon>Dikarya</taxon>
        <taxon>Ascomycota</taxon>
        <taxon>Pezizomycotina</taxon>
        <taxon>Sordariomycetes</taxon>
        <taxon>Sordariomycetidae</taxon>
        <taxon>Magnaporthales</taxon>
        <taxon>Pyriculariaceae</taxon>
        <taxon>Pyricularia</taxon>
    </lineage>
</organism>
<keyword evidence="1" id="KW-0472">Membrane</keyword>
<dbReference type="Gene3D" id="3.40.50.1820">
    <property type="entry name" value="alpha/beta hydrolase"/>
    <property type="match status" value="1"/>
</dbReference>
<evidence type="ECO:0000313" key="2">
    <source>
        <dbReference type="Proteomes" id="UP000515153"/>
    </source>
</evidence>
<reference evidence="3" key="1">
    <citation type="journal article" date="2019" name="Mol. Biol. Evol.">
        <title>Blast fungal genomes show frequent chromosomal changes, gene gains and losses, and effector gene turnover.</title>
        <authorList>
            <person name="Gomez Luciano L.B."/>
            <person name="Jason Tsai I."/>
            <person name="Chuma I."/>
            <person name="Tosa Y."/>
            <person name="Chen Y.H."/>
            <person name="Li J.Y."/>
            <person name="Li M.Y."/>
            <person name="Jade Lu M.Y."/>
            <person name="Nakayashiki H."/>
            <person name="Li W.H."/>
        </authorList>
    </citation>
    <scope>NUCLEOTIDE SEQUENCE</scope>
    <source>
        <strain evidence="3">NI907</strain>
    </source>
</reference>
<feature type="transmembrane region" description="Helical" evidence="1">
    <location>
        <begin position="28"/>
        <end position="46"/>
    </location>
</feature>
<keyword evidence="1" id="KW-0812">Transmembrane</keyword>
<dbReference type="KEGG" id="pgri:PgNI_02133"/>
<dbReference type="AlphaFoldDB" id="A0A6P8BIT0"/>
<dbReference type="PANTHER" id="PTHR37471">
    <property type="entry name" value="UNNAMED PRODUCT"/>
    <property type="match status" value="1"/>
</dbReference>
<protein>
    <recommendedName>
        <fullName evidence="4">AB hydrolase-1 domain-containing protein</fullName>
    </recommendedName>
</protein>
<dbReference type="Proteomes" id="UP000515153">
    <property type="component" value="Unplaced"/>
</dbReference>
<evidence type="ECO:0000256" key="1">
    <source>
        <dbReference type="SAM" id="Phobius"/>
    </source>
</evidence>
<evidence type="ECO:0000313" key="3">
    <source>
        <dbReference type="RefSeq" id="XP_030987218.1"/>
    </source>
</evidence>
<accession>A0A6P8BIT0</accession>
<reference evidence="3" key="3">
    <citation type="submission" date="2025-08" db="UniProtKB">
        <authorList>
            <consortium name="RefSeq"/>
        </authorList>
    </citation>
    <scope>IDENTIFICATION</scope>
    <source>
        <strain evidence="3">NI907</strain>
    </source>
</reference>
<name>A0A6P8BIT0_PYRGI</name>
<dbReference type="GeneID" id="41957112"/>
<feature type="transmembrane region" description="Helical" evidence="1">
    <location>
        <begin position="196"/>
        <end position="221"/>
    </location>
</feature>
<sequence length="530" mass="60259">MARDLSLMAGVGRDQVLFAKSLAFPSRYWGAMCAGYVVAAGAFTGLDGIKHPFSIVIEILTAMELIWYLVWFLPYRNRLQRCTTEDGSLLQPPPLTREERFAFFSKCLSLVPDMETFVRKWVANAHLDDIRRDNVKDWLLWGLFDRQGHPGDDNDELEQYIRLAEDQLGWEIKKGRGECDAIRISYDEVLMHHRTLFYYFFIFIVDTFGVIGMYFLGYTFYRTKRSNFFRIFPFRPLGLLARHESAARDHMSYFVRPHKSTTKRPVLFIHGVGVGVAQNLLYLNTIPKDVGVIAVELLPISCRISPPLCSASEMEASIAAILDQQGWNDVVLVSQSYGTFLTTPLLLSPRVAPKISACVLIDPVAFLLHLPDVTYNFTRRPPARLEGAQHEMRMIARDPNVSHSLHRRLSWREHILWRELLLHPSQETAPAHVAERRTTVILGGVDCITNPRAVASYIEFDRADCTTEELDAIAVSEKRWNGFKPLELIYLPGENHGAALMKLSLVPLSAKVVDRYCRKDYAAGMGGGTF</sequence>
<dbReference type="SUPFAM" id="SSF53474">
    <property type="entry name" value="alpha/beta-Hydrolases"/>
    <property type="match status" value="1"/>
</dbReference>
<dbReference type="RefSeq" id="XP_030987218.1">
    <property type="nucleotide sequence ID" value="XM_031122200.1"/>
</dbReference>
<evidence type="ECO:0008006" key="4">
    <source>
        <dbReference type="Google" id="ProtNLM"/>
    </source>
</evidence>
<dbReference type="InterPro" id="IPR029058">
    <property type="entry name" value="AB_hydrolase_fold"/>
</dbReference>
<keyword evidence="2" id="KW-1185">Reference proteome</keyword>
<keyword evidence="1" id="KW-1133">Transmembrane helix</keyword>
<feature type="transmembrane region" description="Helical" evidence="1">
    <location>
        <begin position="52"/>
        <end position="73"/>
    </location>
</feature>
<dbReference type="PANTHER" id="PTHR37471:SF1">
    <property type="entry name" value="AB HYDROLASE-1 DOMAIN-CONTAINING PROTEIN"/>
    <property type="match status" value="1"/>
</dbReference>
<gene>
    <name evidence="3" type="ORF">PgNI_02133</name>
</gene>